<keyword evidence="6 14" id="KW-0349">Heme</keyword>
<proteinExistence type="inferred from homology"/>
<dbReference type="Proteomes" id="UP000288405">
    <property type="component" value="Unassembled WGS sequence"/>
</dbReference>
<comment type="cofactor">
    <cofactor evidence="14">
        <name>heme b</name>
        <dbReference type="ChEBI" id="CHEBI:60344"/>
    </cofactor>
    <text evidence="14">Binds 1 heme b (iron(II)-protoporphyrin IX) group per subunit.</text>
</comment>
<evidence type="ECO:0000256" key="6">
    <source>
        <dbReference type="ARBA" id="ARBA00022617"/>
    </source>
</evidence>
<keyword evidence="17" id="KW-1185">Reference proteome</keyword>
<gene>
    <name evidence="16" type="ORF">CWE11_05835</name>
</gene>
<dbReference type="PANTHER" id="PTHR40255:SF1">
    <property type="entry name" value="PROTOPORPHYRINOGEN IX OXIDASE"/>
    <property type="match status" value="1"/>
</dbReference>
<keyword evidence="10" id="KW-0560">Oxidoreductase</keyword>
<dbReference type="Pfam" id="PF03653">
    <property type="entry name" value="UPF0093"/>
    <property type="match status" value="1"/>
</dbReference>
<organism evidence="16 17">
    <name type="scientific">Aliidiomarina sanyensis</name>
    <dbReference type="NCBI Taxonomy" id="1249555"/>
    <lineage>
        <taxon>Bacteria</taxon>
        <taxon>Pseudomonadati</taxon>
        <taxon>Pseudomonadota</taxon>
        <taxon>Gammaproteobacteria</taxon>
        <taxon>Alteromonadales</taxon>
        <taxon>Idiomarinaceae</taxon>
        <taxon>Aliidiomarina</taxon>
    </lineage>
</organism>
<feature type="transmembrane region" description="Helical" evidence="15">
    <location>
        <begin position="78"/>
        <end position="102"/>
    </location>
</feature>
<dbReference type="GO" id="GO:0006782">
    <property type="term" value="P:protoporphyrinogen IX biosynthetic process"/>
    <property type="evidence" value="ECO:0007669"/>
    <property type="project" value="UniProtKB-UniRule"/>
</dbReference>
<dbReference type="OrthoDB" id="5770094at2"/>
<feature type="transmembrane region" description="Helical" evidence="15">
    <location>
        <begin position="114"/>
        <end position="135"/>
    </location>
</feature>
<evidence type="ECO:0000256" key="8">
    <source>
        <dbReference type="ARBA" id="ARBA00022723"/>
    </source>
</evidence>
<evidence type="ECO:0000256" key="3">
    <source>
        <dbReference type="ARBA" id="ARBA00006501"/>
    </source>
</evidence>
<keyword evidence="5 14" id="KW-1003">Cell membrane</keyword>
<dbReference type="PANTHER" id="PTHR40255">
    <property type="entry name" value="UPF0093 MEMBRANE PROTEIN SLR1790"/>
    <property type="match status" value="1"/>
</dbReference>
<evidence type="ECO:0000256" key="9">
    <source>
        <dbReference type="ARBA" id="ARBA00022989"/>
    </source>
</evidence>
<evidence type="ECO:0000256" key="14">
    <source>
        <dbReference type="PIRNR" id="PIRNR004638"/>
    </source>
</evidence>
<comment type="function">
    <text evidence="14">Catalyzes the oxidation of protoporphyrinogen IX to protoporphyrin IX.</text>
</comment>
<evidence type="ECO:0000256" key="13">
    <source>
        <dbReference type="ARBA" id="ARBA00048390"/>
    </source>
</evidence>
<dbReference type="EC" id="1.3.99.-" evidence="14"/>
<evidence type="ECO:0000256" key="11">
    <source>
        <dbReference type="ARBA" id="ARBA00023004"/>
    </source>
</evidence>
<evidence type="ECO:0000313" key="16">
    <source>
        <dbReference type="EMBL" id="RUO34247.1"/>
    </source>
</evidence>
<dbReference type="InterPro" id="IPR005265">
    <property type="entry name" value="HemJ-like"/>
</dbReference>
<dbReference type="UniPathway" id="UPA00251">
    <property type="reaction ID" value="UER00324"/>
</dbReference>
<evidence type="ECO:0000256" key="15">
    <source>
        <dbReference type="SAM" id="Phobius"/>
    </source>
</evidence>
<evidence type="ECO:0000256" key="4">
    <source>
        <dbReference type="ARBA" id="ARBA00017504"/>
    </source>
</evidence>
<keyword evidence="9 15" id="KW-1133">Transmembrane helix</keyword>
<dbReference type="GO" id="GO:0005886">
    <property type="term" value="C:plasma membrane"/>
    <property type="evidence" value="ECO:0007669"/>
    <property type="project" value="UniProtKB-SubCell"/>
</dbReference>
<evidence type="ECO:0000256" key="1">
    <source>
        <dbReference type="ARBA" id="ARBA00004651"/>
    </source>
</evidence>
<comment type="subcellular location">
    <subcellularLocation>
        <location evidence="1">Cell membrane</location>
        <topology evidence="1">Multi-pass membrane protein</topology>
    </subcellularLocation>
</comment>
<evidence type="ECO:0000313" key="17">
    <source>
        <dbReference type="Proteomes" id="UP000288405"/>
    </source>
</evidence>
<protein>
    <recommendedName>
        <fullName evidence="4 14">Protoporphyrinogen IX oxidase</fullName>
        <ecNumber evidence="14">1.3.99.-</ecNumber>
    </recommendedName>
</protein>
<dbReference type="AlphaFoldDB" id="A0A432WKM3"/>
<evidence type="ECO:0000256" key="12">
    <source>
        <dbReference type="ARBA" id="ARBA00023136"/>
    </source>
</evidence>
<reference evidence="16 17" key="1">
    <citation type="journal article" date="2011" name="Front. Microbiol.">
        <title>Genomic signatures of strain selection and enhancement in Bacillus atrophaeus var. globigii, a historical biowarfare simulant.</title>
        <authorList>
            <person name="Gibbons H.S."/>
            <person name="Broomall S.M."/>
            <person name="McNew L.A."/>
            <person name="Daligault H."/>
            <person name="Chapman C."/>
            <person name="Bruce D."/>
            <person name="Karavis M."/>
            <person name="Krepps M."/>
            <person name="McGregor P.A."/>
            <person name="Hong C."/>
            <person name="Park K.H."/>
            <person name="Akmal A."/>
            <person name="Feldman A."/>
            <person name="Lin J.S."/>
            <person name="Chang W.E."/>
            <person name="Higgs B.W."/>
            <person name="Demirev P."/>
            <person name="Lindquist J."/>
            <person name="Liem A."/>
            <person name="Fochler E."/>
            <person name="Read T.D."/>
            <person name="Tapia R."/>
            <person name="Johnson S."/>
            <person name="Bishop-Lilly K.A."/>
            <person name="Detter C."/>
            <person name="Han C."/>
            <person name="Sozhamannan S."/>
            <person name="Rosenzweig C.N."/>
            <person name="Skowronski E.W."/>
        </authorList>
    </citation>
    <scope>NUCLEOTIDE SEQUENCE [LARGE SCALE GENOMIC DNA]</scope>
    <source>
        <strain evidence="16 17">GYP-17</strain>
    </source>
</reference>
<keyword evidence="7 15" id="KW-0812">Transmembrane</keyword>
<name>A0A432WKM3_9GAMM</name>
<keyword evidence="11 14" id="KW-0408">Iron</keyword>
<sequence>MLWVLSLHIIFLTIWVAGAYFVPVILAGAGRHENNFSDPPQGIDSMARFVYTHVATPAALISITAGSVVFLINQSADFWLLAKLTLVAIMAAAHASLGLLIIRVERKQYAMVRAWSYVFIALLSVLIVAILWIVLAKPAVPEGVPWTL</sequence>
<dbReference type="PIRSF" id="PIRSF004638">
    <property type="entry name" value="UCP004638"/>
    <property type="match status" value="1"/>
</dbReference>
<dbReference type="RefSeq" id="WP_126776664.1">
    <property type="nucleotide sequence ID" value="NZ_PIPM01000004.1"/>
</dbReference>
<dbReference type="GO" id="GO:0046872">
    <property type="term" value="F:metal ion binding"/>
    <property type="evidence" value="ECO:0007669"/>
    <property type="project" value="UniProtKB-UniRule"/>
</dbReference>
<feature type="transmembrane region" description="Helical" evidence="15">
    <location>
        <begin position="6"/>
        <end position="29"/>
    </location>
</feature>
<evidence type="ECO:0000256" key="2">
    <source>
        <dbReference type="ARBA" id="ARBA00005073"/>
    </source>
</evidence>
<evidence type="ECO:0000256" key="7">
    <source>
        <dbReference type="ARBA" id="ARBA00022692"/>
    </source>
</evidence>
<keyword evidence="12 14" id="KW-0472">Membrane</keyword>
<comment type="catalytic activity">
    <reaction evidence="13 14">
        <text>protoporphyrinogen IX + 3 A = protoporphyrin IX + 3 AH2</text>
        <dbReference type="Rhea" id="RHEA:62000"/>
        <dbReference type="ChEBI" id="CHEBI:13193"/>
        <dbReference type="ChEBI" id="CHEBI:17499"/>
        <dbReference type="ChEBI" id="CHEBI:57306"/>
        <dbReference type="ChEBI" id="CHEBI:57307"/>
    </reaction>
</comment>
<comment type="pathway">
    <text evidence="2 14">Porphyrin-containing compound metabolism; protoporphyrin-IX biosynthesis; protoporphyrin-IX from protoporphyrinogen-IX: step 1/1.</text>
</comment>
<evidence type="ECO:0000256" key="10">
    <source>
        <dbReference type="ARBA" id="ARBA00023002"/>
    </source>
</evidence>
<keyword evidence="8 14" id="KW-0479">Metal-binding</keyword>
<comment type="similarity">
    <text evidence="3 14">Belongs to the HemJ family.</text>
</comment>
<dbReference type="EMBL" id="PIPM01000004">
    <property type="protein sequence ID" value="RUO34247.1"/>
    <property type="molecule type" value="Genomic_DNA"/>
</dbReference>
<comment type="caution">
    <text evidence="16">The sequence shown here is derived from an EMBL/GenBank/DDBJ whole genome shotgun (WGS) entry which is preliminary data.</text>
</comment>
<feature type="transmembrane region" description="Helical" evidence="15">
    <location>
        <begin position="50"/>
        <end position="72"/>
    </location>
</feature>
<evidence type="ECO:0000256" key="5">
    <source>
        <dbReference type="ARBA" id="ARBA00022475"/>
    </source>
</evidence>
<dbReference type="GO" id="GO:0070818">
    <property type="term" value="F:protoporphyrinogen oxidase activity"/>
    <property type="evidence" value="ECO:0007669"/>
    <property type="project" value="UniProtKB-UniRule"/>
</dbReference>
<accession>A0A432WKM3</accession>